<dbReference type="PANTHER" id="PTHR30287:SF1">
    <property type="entry name" value="INNER MEMBRANE PROTEIN"/>
    <property type="match status" value="1"/>
</dbReference>
<feature type="domain" description="ABC3 transporter permease C-terminal" evidence="7">
    <location>
        <begin position="283"/>
        <end position="398"/>
    </location>
</feature>
<sequence length="847" mass="87401">MMLRYALQTVRDRKGGFLGAFLALMCAAALITACGTLLETGLRGTIRTERYAAAPVIVSADQNVHKTTVKHKKGKTKVKHKAKPIAERAWLPDGMADRVRRVPGVGEVVPELTFLAVPLSSGTGNLADQPSYGHAWESAGLTPFRLVEGVAPRATGDLVIDRGLAERARLKPGDRLTVQSTQAPRSYRVTGVAAPARGDLAHQTSLFFSAAEAERLAAHPGRITALGVVPAKGTKTADLKEAVTDALAGTKAKVSTGDDRGPVEFLDAAGARVKLVSMGGAMGGTSLLVAVLVVVGTFALSVQQRHRELALLRAIAATPKQIRGLLGREALIVGAAAGVSGALAGIPLGGWLHGKFVDMGAVPATLERTVSVFPPFAAVAATLLGAWAAARLSARRIARIRPAEALAEARVERTRPAWSRIIAGLVALAGGAVLVAVLSVLRTEPASTPVTFLAVVVLSCAVALLGPLLVRAAAAVLRGPLRLSGPGGRLAHANLRGNAARMAAAVTPLALLTGMTCTVLFVQPTLGDAARAQAREGIRADWVLAAQGPGVPAGVAQKLRTTEGVQAATEVVRTTVRVGLDKYPAQGVSTAGLTRTWDPDVTAGSLKGFGKGSVAVSELAADQLGLQPGSTLKFTLGDGTKTALKVRAVYARGLGFGDLTMAHDLVARHVDNPLAATVLIKSDRTQEQLAAGVEKFPGVRVLAPAAADNLQAERQEANAEVNYLAMGLILAFTAIAVVNTLAMSVSERIREFAMLRLAGASRRQVLGMLRTEALSVLLIGTAIGSGIALAVLTAFSVGMTGSAAPSVTPLVYVSVVAVAALLALTATALPGRVALKPRPVTVATAKE</sequence>
<evidence type="ECO:0000256" key="5">
    <source>
        <dbReference type="ARBA" id="ARBA00023136"/>
    </source>
</evidence>
<feature type="transmembrane region" description="Helical" evidence="6">
    <location>
        <begin position="498"/>
        <end position="522"/>
    </location>
</feature>
<dbReference type="EMBL" id="JBIRGQ010000005">
    <property type="protein sequence ID" value="MFH8549337.1"/>
    <property type="molecule type" value="Genomic_DNA"/>
</dbReference>
<keyword evidence="9" id="KW-1185">Reference proteome</keyword>
<feature type="transmembrane region" description="Helical" evidence="6">
    <location>
        <begin position="723"/>
        <end position="746"/>
    </location>
</feature>
<keyword evidence="5 6" id="KW-0472">Membrane</keyword>
<evidence type="ECO:0000313" key="8">
    <source>
        <dbReference type="EMBL" id="MFH8549337.1"/>
    </source>
</evidence>
<feature type="domain" description="ABC3 transporter permease C-terminal" evidence="7">
    <location>
        <begin position="724"/>
        <end position="836"/>
    </location>
</feature>
<evidence type="ECO:0000256" key="3">
    <source>
        <dbReference type="ARBA" id="ARBA00022692"/>
    </source>
</evidence>
<feature type="transmembrane region" description="Helical" evidence="6">
    <location>
        <begin position="281"/>
        <end position="302"/>
    </location>
</feature>
<keyword evidence="3 6" id="KW-0812">Transmembrane</keyword>
<evidence type="ECO:0000256" key="1">
    <source>
        <dbReference type="ARBA" id="ARBA00004651"/>
    </source>
</evidence>
<dbReference type="PANTHER" id="PTHR30287">
    <property type="entry name" value="MEMBRANE COMPONENT OF PREDICTED ABC SUPERFAMILY METABOLITE UPTAKE TRANSPORTER"/>
    <property type="match status" value="1"/>
</dbReference>
<proteinExistence type="predicted"/>
<keyword evidence="2" id="KW-1003">Cell membrane</keyword>
<gene>
    <name evidence="8" type="ORF">ACH4F9_30375</name>
</gene>
<name>A0ABW7QWI4_9ACTN</name>
<feature type="transmembrane region" description="Helical" evidence="6">
    <location>
        <begin position="453"/>
        <end position="477"/>
    </location>
</feature>
<feature type="transmembrane region" description="Helical" evidence="6">
    <location>
        <begin position="330"/>
        <end position="352"/>
    </location>
</feature>
<feature type="transmembrane region" description="Helical" evidence="6">
    <location>
        <begin position="773"/>
        <end position="798"/>
    </location>
</feature>
<dbReference type="Proteomes" id="UP001610818">
    <property type="component" value="Unassembled WGS sequence"/>
</dbReference>
<dbReference type="Pfam" id="PF02687">
    <property type="entry name" value="FtsX"/>
    <property type="match status" value="2"/>
</dbReference>
<keyword evidence="4 6" id="KW-1133">Transmembrane helix</keyword>
<dbReference type="InterPro" id="IPR038766">
    <property type="entry name" value="Membrane_comp_ABC_pdt"/>
</dbReference>
<feature type="transmembrane region" description="Helical" evidence="6">
    <location>
        <begin position="372"/>
        <end position="390"/>
    </location>
</feature>
<dbReference type="RefSeq" id="WP_397715749.1">
    <property type="nucleotide sequence ID" value="NZ_JBIRGN010000005.1"/>
</dbReference>
<evidence type="ECO:0000256" key="2">
    <source>
        <dbReference type="ARBA" id="ARBA00022475"/>
    </source>
</evidence>
<comment type="subcellular location">
    <subcellularLocation>
        <location evidence="1">Cell membrane</location>
        <topology evidence="1">Multi-pass membrane protein</topology>
    </subcellularLocation>
</comment>
<feature type="transmembrane region" description="Helical" evidence="6">
    <location>
        <begin position="421"/>
        <end position="441"/>
    </location>
</feature>
<organism evidence="8 9">
    <name type="scientific">Streptomyces longisporoflavus</name>
    <dbReference type="NCBI Taxonomy" id="28044"/>
    <lineage>
        <taxon>Bacteria</taxon>
        <taxon>Bacillati</taxon>
        <taxon>Actinomycetota</taxon>
        <taxon>Actinomycetes</taxon>
        <taxon>Kitasatosporales</taxon>
        <taxon>Streptomycetaceae</taxon>
        <taxon>Streptomyces</taxon>
    </lineage>
</organism>
<evidence type="ECO:0000259" key="7">
    <source>
        <dbReference type="Pfam" id="PF02687"/>
    </source>
</evidence>
<reference evidence="8 9" key="1">
    <citation type="submission" date="2024-10" db="EMBL/GenBank/DDBJ databases">
        <title>The Natural Products Discovery Center: Release of the First 8490 Sequenced Strains for Exploring Actinobacteria Biosynthetic Diversity.</title>
        <authorList>
            <person name="Kalkreuter E."/>
            <person name="Kautsar S.A."/>
            <person name="Yang D."/>
            <person name="Bader C.D."/>
            <person name="Teijaro C.N."/>
            <person name="Fluegel L."/>
            <person name="Davis C.M."/>
            <person name="Simpson J.R."/>
            <person name="Lauterbach L."/>
            <person name="Steele A.D."/>
            <person name="Gui C."/>
            <person name="Meng S."/>
            <person name="Li G."/>
            <person name="Viehrig K."/>
            <person name="Ye F."/>
            <person name="Su P."/>
            <person name="Kiefer A.F."/>
            <person name="Nichols A."/>
            <person name="Cepeda A.J."/>
            <person name="Yan W."/>
            <person name="Fan B."/>
            <person name="Jiang Y."/>
            <person name="Adhikari A."/>
            <person name="Zheng C.-J."/>
            <person name="Schuster L."/>
            <person name="Cowan T.M."/>
            <person name="Smanski M.J."/>
            <person name="Chevrette M.G."/>
            <person name="De Carvalho L.P.S."/>
            <person name="Shen B."/>
        </authorList>
    </citation>
    <scope>NUCLEOTIDE SEQUENCE [LARGE SCALE GENOMIC DNA]</scope>
    <source>
        <strain evidence="8 9">NPDC017990</strain>
    </source>
</reference>
<accession>A0ABW7QWI4</accession>
<evidence type="ECO:0000256" key="6">
    <source>
        <dbReference type="SAM" id="Phobius"/>
    </source>
</evidence>
<evidence type="ECO:0000256" key="4">
    <source>
        <dbReference type="ARBA" id="ARBA00022989"/>
    </source>
</evidence>
<comment type="caution">
    <text evidence="8">The sequence shown here is derived from an EMBL/GenBank/DDBJ whole genome shotgun (WGS) entry which is preliminary data.</text>
</comment>
<dbReference type="PROSITE" id="PS51257">
    <property type="entry name" value="PROKAR_LIPOPROTEIN"/>
    <property type="match status" value="1"/>
</dbReference>
<dbReference type="InterPro" id="IPR003838">
    <property type="entry name" value="ABC3_permease_C"/>
</dbReference>
<feature type="transmembrane region" description="Helical" evidence="6">
    <location>
        <begin position="810"/>
        <end position="829"/>
    </location>
</feature>
<protein>
    <submittedName>
        <fullName evidence="8">FtsX-like permease family protein</fullName>
    </submittedName>
</protein>
<evidence type="ECO:0000313" key="9">
    <source>
        <dbReference type="Proteomes" id="UP001610818"/>
    </source>
</evidence>